<dbReference type="InterPro" id="IPR036388">
    <property type="entry name" value="WH-like_DNA-bd_sf"/>
</dbReference>
<dbReference type="SUPFAM" id="SSF88946">
    <property type="entry name" value="Sigma2 domain of RNA polymerase sigma factors"/>
    <property type="match status" value="1"/>
</dbReference>
<dbReference type="OrthoDB" id="3783006at2"/>
<organism evidence="9 10">
    <name type="scientific">Stackebrandtia nassauensis (strain DSM 44728 / CIP 108903 / NRRL B-16338 / NBRC 102104 / LLR-40K-21)</name>
    <dbReference type="NCBI Taxonomy" id="446470"/>
    <lineage>
        <taxon>Bacteria</taxon>
        <taxon>Bacillati</taxon>
        <taxon>Actinomycetota</taxon>
        <taxon>Actinomycetes</taxon>
        <taxon>Glycomycetales</taxon>
        <taxon>Glycomycetaceae</taxon>
        <taxon>Stackebrandtia</taxon>
    </lineage>
</organism>
<dbReference type="GO" id="GO:0016987">
    <property type="term" value="F:sigma factor activity"/>
    <property type="evidence" value="ECO:0007669"/>
    <property type="project" value="UniProtKB-KW"/>
</dbReference>
<evidence type="ECO:0000256" key="5">
    <source>
        <dbReference type="ARBA" id="ARBA00023163"/>
    </source>
</evidence>
<feature type="domain" description="RNA polymerase sigma-70 region 2" evidence="7">
    <location>
        <begin position="18"/>
        <end position="74"/>
    </location>
</feature>
<dbReference type="HOGENOM" id="CLU_047691_15_4_11"/>
<reference evidence="9 10" key="1">
    <citation type="journal article" date="2009" name="Stand. Genomic Sci.">
        <title>Complete genome sequence of Stackebrandtia nassauensis type strain (LLR-40K-21).</title>
        <authorList>
            <person name="Munk C."/>
            <person name="Lapidus A."/>
            <person name="Copeland A."/>
            <person name="Jando M."/>
            <person name="Mayilraj S."/>
            <person name="Glavina Del Rio T."/>
            <person name="Nolan M."/>
            <person name="Chen F."/>
            <person name="Lucas S."/>
            <person name="Tice H."/>
            <person name="Cheng J.F."/>
            <person name="Han C."/>
            <person name="Detter J.C."/>
            <person name="Bruce D."/>
            <person name="Goodwin L."/>
            <person name="Chain P."/>
            <person name="Pitluck S."/>
            <person name="Goker M."/>
            <person name="Ovchinikova G."/>
            <person name="Pati A."/>
            <person name="Ivanova N."/>
            <person name="Mavromatis K."/>
            <person name="Chen A."/>
            <person name="Palaniappan K."/>
            <person name="Land M."/>
            <person name="Hauser L."/>
            <person name="Chang Y.J."/>
            <person name="Jeffries C.D."/>
            <person name="Bristow J."/>
            <person name="Eisen J.A."/>
            <person name="Markowitz V."/>
            <person name="Hugenholtz P."/>
            <person name="Kyrpides N.C."/>
            <person name="Klenk H.P."/>
        </authorList>
    </citation>
    <scope>NUCLEOTIDE SEQUENCE [LARGE SCALE GENOMIC DNA]</scope>
    <source>
        <strain evidence="10">DSM 44728 / CIP 108903 / NRRL B-16338 / NBRC 102104 / LLR-40K-21</strain>
    </source>
</reference>
<dbReference type="PANTHER" id="PTHR43133">
    <property type="entry name" value="RNA POLYMERASE ECF-TYPE SIGMA FACTO"/>
    <property type="match status" value="1"/>
</dbReference>
<dbReference type="Gene3D" id="1.10.1740.10">
    <property type="match status" value="1"/>
</dbReference>
<gene>
    <name evidence="9" type="ordered locus">Snas_3027</name>
</gene>
<dbReference type="Gene3D" id="1.10.10.10">
    <property type="entry name" value="Winged helix-like DNA-binding domain superfamily/Winged helix DNA-binding domain"/>
    <property type="match status" value="1"/>
</dbReference>
<dbReference type="GO" id="GO:0006352">
    <property type="term" value="P:DNA-templated transcription initiation"/>
    <property type="evidence" value="ECO:0007669"/>
    <property type="project" value="InterPro"/>
</dbReference>
<evidence type="ECO:0000313" key="9">
    <source>
        <dbReference type="EMBL" id="ADD42698.1"/>
    </source>
</evidence>
<proteinExistence type="inferred from homology"/>
<dbReference type="Pfam" id="PF04542">
    <property type="entry name" value="Sigma70_r2"/>
    <property type="match status" value="1"/>
</dbReference>
<keyword evidence="5" id="KW-0804">Transcription</keyword>
<dbReference type="eggNOG" id="COG1595">
    <property type="taxonomic scope" value="Bacteria"/>
</dbReference>
<evidence type="ECO:0000259" key="7">
    <source>
        <dbReference type="Pfam" id="PF04542"/>
    </source>
</evidence>
<feature type="region of interest" description="Disordered" evidence="6">
    <location>
        <begin position="161"/>
        <end position="181"/>
    </location>
</feature>
<dbReference type="Proteomes" id="UP000000844">
    <property type="component" value="Chromosome"/>
</dbReference>
<dbReference type="Pfam" id="PF08281">
    <property type="entry name" value="Sigma70_r4_2"/>
    <property type="match status" value="1"/>
</dbReference>
<dbReference type="GO" id="GO:0003677">
    <property type="term" value="F:DNA binding"/>
    <property type="evidence" value="ECO:0007669"/>
    <property type="project" value="UniProtKB-KW"/>
</dbReference>
<dbReference type="InterPro" id="IPR014325">
    <property type="entry name" value="RNA_pol_sigma-E_actinobac"/>
</dbReference>
<name>D3QAB5_STANL</name>
<dbReference type="KEGG" id="sna:Snas_3027"/>
<dbReference type="InterPro" id="IPR014284">
    <property type="entry name" value="RNA_pol_sigma-70_dom"/>
</dbReference>
<dbReference type="InterPro" id="IPR013324">
    <property type="entry name" value="RNA_pol_sigma_r3/r4-like"/>
</dbReference>
<feature type="domain" description="RNA polymerase sigma factor 70 region 4 type 2" evidence="8">
    <location>
        <begin position="103"/>
        <end position="155"/>
    </location>
</feature>
<keyword evidence="4" id="KW-0238">DNA-binding</keyword>
<dbReference type="NCBIfam" id="TIGR02983">
    <property type="entry name" value="SigE-fam_strep"/>
    <property type="match status" value="1"/>
</dbReference>
<dbReference type="InterPro" id="IPR007627">
    <property type="entry name" value="RNA_pol_sigma70_r2"/>
</dbReference>
<dbReference type="InterPro" id="IPR013325">
    <property type="entry name" value="RNA_pol_sigma_r2"/>
</dbReference>
<accession>D3QAB5</accession>
<dbReference type="EMBL" id="CP001778">
    <property type="protein sequence ID" value="ADD42698.1"/>
    <property type="molecule type" value="Genomic_DNA"/>
</dbReference>
<evidence type="ECO:0000256" key="6">
    <source>
        <dbReference type="SAM" id="MobiDB-lite"/>
    </source>
</evidence>
<dbReference type="RefSeq" id="WP_013018269.1">
    <property type="nucleotide sequence ID" value="NC_013947.1"/>
</dbReference>
<evidence type="ECO:0000256" key="2">
    <source>
        <dbReference type="ARBA" id="ARBA00023015"/>
    </source>
</evidence>
<keyword evidence="10" id="KW-1185">Reference proteome</keyword>
<sequence>MTPLDEREFNDFVAARFDRLGRFAYLLCGDWHRSEDAVQKAFTKLYLVWSKRDIRSPDAYVRRIIVNVINDDYRLGFLKRERVVDELPDRLGPDGSEASDDRLMVLAALTQLPKRQRTAVVLRYWEDLPIEQVAEIMKCTTGAVKSQSSRGLAALRAIIDGTRSSHDKTPPEGLARLRPAT</sequence>
<protein>
    <submittedName>
        <fullName evidence="9">RNA polymerase, sigma-24 subunit, ECF subfamily</fullName>
    </submittedName>
</protein>
<dbReference type="NCBIfam" id="TIGR02937">
    <property type="entry name" value="sigma70-ECF"/>
    <property type="match status" value="1"/>
</dbReference>
<evidence type="ECO:0000256" key="1">
    <source>
        <dbReference type="ARBA" id="ARBA00010641"/>
    </source>
</evidence>
<evidence type="ECO:0000256" key="4">
    <source>
        <dbReference type="ARBA" id="ARBA00023125"/>
    </source>
</evidence>
<keyword evidence="3" id="KW-0731">Sigma factor</keyword>
<dbReference type="InterPro" id="IPR039425">
    <property type="entry name" value="RNA_pol_sigma-70-like"/>
</dbReference>
<evidence type="ECO:0000259" key="8">
    <source>
        <dbReference type="Pfam" id="PF08281"/>
    </source>
</evidence>
<evidence type="ECO:0000313" key="10">
    <source>
        <dbReference type="Proteomes" id="UP000000844"/>
    </source>
</evidence>
<evidence type="ECO:0000256" key="3">
    <source>
        <dbReference type="ARBA" id="ARBA00023082"/>
    </source>
</evidence>
<dbReference type="InterPro" id="IPR013249">
    <property type="entry name" value="RNA_pol_sigma70_r4_t2"/>
</dbReference>
<comment type="similarity">
    <text evidence="1">Belongs to the sigma-70 factor family. ECF subfamily.</text>
</comment>
<dbReference type="PANTHER" id="PTHR43133:SF50">
    <property type="entry name" value="ECF RNA POLYMERASE SIGMA FACTOR SIGM"/>
    <property type="match status" value="1"/>
</dbReference>
<dbReference type="CDD" id="cd06171">
    <property type="entry name" value="Sigma70_r4"/>
    <property type="match status" value="1"/>
</dbReference>
<dbReference type="SUPFAM" id="SSF88659">
    <property type="entry name" value="Sigma3 and sigma4 domains of RNA polymerase sigma factors"/>
    <property type="match status" value="1"/>
</dbReference>
<dbReference type="STRING" id="446470.Snas_3027"/>
<keyword evidence="2" id="KW-0805">Transcription regulation</keyword>
<dbReference type="AlphaFoldDB" id="D3QAB5"/>